<dbReference type="EMBL" id="JXTB01000361">
    <property type="protein sequence ID" value="PON43901.1"/>
    <property type="molecule type" value="Genomic_DNA"/>
</dbReference>
<comment type="caution">
    <text evidence="2">The sequence shown here is derived from an EMBL/GenBank/DDBJ whole genome shotgun (WGS) entry which is preliminary data.</text>
</comment>
<name>A0A2P5B538_PARAD</name>
<sequence>MNEAERGSKWGGGGRECGDRSRISNSCPPCKEGVDPTDDQKNSEYKYNATTALTPSIAFTTTTTSLLTVLTSHAPHV</sequence>
<evidence type="ECO:0000256" key="1">
    <source>
        <dbReference type="SAM" id="MobiDB-lite"/>
    </source>
</evidence>
<evidence type="ECO:0000313" key="3">
    <source>
        <dbReference type="Proteomes" id="UP000237105"/>
    </source>
</evidence>
<dbReference type="AlphaFoldDB" id="A0A2P5B538"/>
<gene>
    <name evidence="2" type="ORF">PanWU01x14_270280</name>
</gene>
<proteinExistence type="predicted"/>
<dbReference type="Proteomes" id="UP000237105">
    <property type="component" value="Unassembled WGS sequence"/>
</dbReference>
<organism evidence="2 3">
    <name type="scientific">Parasponia andersonii</name>
    <name type="common">Sponia andersonii</name>
    <dbReference type="NCBI Taxonomy" id="3476"/>
    <lineage>
        <taxon>Eukaryota</taxon>
        <taxon>Viridiplantae</taxon>
        <taxon>Streptophyta</taxon>
        <taxon>Embryophyta</taxon>
        <taxon>Tracheophyta</taxon>
        <taxon>Spermatophyta</taxon>
        <taxon>Magnoliopsida</taxon>
        <taxon>eudicotyledons</taxon>
        <taxon>Gunneridae</taxon>
        <taxon>Pentapetalae</taxon>
        <taxon>rosids</taxon>
        <taxon>fabids</taxon>
        <taxon>Rosales</taxon>
        <taxon>Cannabaceae</taxon>
        <taxon>Parasponia</taxon>
    </lineage>
</organism>
<feature type="compositionally biased region" description="Basic and acidic residues" evidence="1">
    <location>
        <begin position="32"/>
        <end position="42"/>
    </location>
</feature>
<dbReference type="OrthoDB" id="10455083at2759"/>
<protein>
    <submittedName>
        <fullName evidence="2">Uncharacterized protein</fullName>
    </submittedName>
</protein>
<accession>A0A2P5B538</accession>
<evidence type="ECO:0000313" key="2">
    <source>
        <dbReference type="EMBL" id="PON43901.1"/>
    </source>
</evidence>
<feature type="region of interest" description="Disordered" evidence="1">
    <location>
        <begin position="1"/>
        <end position="42"/>
    </location>
</feature>
<keyword evidence="3" id="KW-1185">Reference proteome</keyword>
<reference evidence="3" key="1">
    <citation type="submission" date="2016-06" db="EMBL/GenBank/DDBJ databases">
        <title>Parallel loss of symbiosis genes in relatives of nitrogen-fixing non-legume Parasponia.</title>
        <authorList>
            <person name="Van Velzen R."/>
            <person name="Holmer R."/>
            <person name="Bu F."/>
            <person name="Rutten L."/>
            <person name="Van Zeijl A."/>
            <person name="Liu W."/>
            <person name="Santuari L."/>
            <person name="Cao Q."/>
            <person name="Sharma T."/>
            <person name="Shen D."/>
            <person name="Roswanjaya Y."/>
            <person name="Wardhani T."/>
            <person name="Kalhor M.S."/>
            <person name="Jansen J."/>
            <person name="Van den Hoogen J."/>
            <person name="Gungor B."/>
            <person name="Hartog M."/>
            <person name="Hontelez J."/>
            <person name="Verver J."/>
            <person name="Yang W.-C."/>
            <person name="Schijlen E."/>
            <person name="Repin R."/>
            <person name="Schilthuizen M."/>
            <person name="Schranz E."/>
            <person name="Heidstra R."/>
            <person name="Miyata K."/>
            <person name="Fedorova E."/>
            <person name="Kohlen W."/>
            <person name="Bisseling T."/>
            <person name="Smit S."/>
            <person name="Geurts R."/>
        </authorList>
    </citation>
    <scope>NUCLEOTIDE SEQUENCE [LARGE SCALE GENOMIC DNA]</scope>
    <source>
        <strain evidence="3">cv. WU1-14</strain>
    </source>
</reference>